<feature type="transmembrane region" description="Helical" evidence="7">
    <location>
        <begin position="119"/>
        <end position="140"/>
    </location>
</feature>
<feature type="transmembrane region" description="Helical" evidence="7">
    <location>
        <begin position="86"/>
        <end position="107"/>
    </location>
</feature>
<feature type="transmembrane region" description="Helical" evidence="7">
    <location>
        <begin position="6"/>
        <end position="21"/>
    </location>
</feature>
<dbReference type="Proteomes" id="UP000016922">
    <property type="component" value="Unassembled WGS sequence"/>
</dbReference>
<name>S3CV57_GLAL2</name>
<dbReference type="Pfam" id="PF20684">
    <property type="entry name" value="Fung_rhodopsin"/>
    <property type="match status" value="1"/>
</dbReference>
<reference evidence="9 10" key="1">
    <citation type="journal article" date="2013" name="BMC Genomics">
        <title>Genomics-driven discovery of the pneumocandin biosynthetic gene cluster in the fungus Glarea lozoyensis.</title>
        <authorList>
            <person name="Chen L."/>
            <person name="Yue Q."/>
            <person name="Zhang X."/>
            <person name="Xiang M."/>
            <person name="Wang C."/>
            <person name="Li S."/>
            <person name="Che Y."/>
            <person name="Ortiz-Lopez F.J."/>
            <person name="Bills G.F."/>
            <person name="Liu X."/>
            <person name="An Z."/>
        </authorList>
    </citation>
    <scope>NUCLEOTIDE SEQUENCE [LARGE SCALE GENOMIC DNA]</scope>
    <source>
        <strain evidence="10">ATCC 20868 / MF5171</strain>
    </source>
</reference>
<evidence type="ECO:0000313" key="9">
    <source>
        <dbReference type="EMBL" id="EPE28839.1"/>
    </source>
</evidence>
<feature type="compositionally biased region" description="Basic and acidic residues" evidence="6">
    <location>
        <begin position="296"/>
        <end position="309"/>
    </location>
</feature>
<feature type="domain" description="Rhodopsin" evidence="8">
    <location>
        <begin position="17"/>
        <end position="270"/>
    </location>
</feature>
<dbReference type="InterPro" id="IPR052337">
    <property type="entry name" value="SAT4-like"/>
</dbReference>
<dbReference type="GeneID" id="19469007"/>
<dbReference type="PANTHER" id="PTHR33048">
    <property type="entry name" value="PTH11-LIKE INTEGRAL MEMBRANE PROTEIN (AFU_ORTHOLOGUE AFUA_5G11245)"/>
    <property type="match status" value="1"/>
</dbReference>
<feature type="transmembrane region" description="Helical" evidence="7">
    <location>
        <begin position="175"/>
        <end position="192"/>
    </location>
</feature>
<dbReference type="HOGENOM" id="CLU_028200_14_2_1"/>
<feature type="region of interest" description="Disordered" evidence="6">
    <location>
        <begin position="288"/>
        <end position="310"/>
    </location>
</feature>
<evidence type="ECO:0000256" key="7">
    <source>
        <dbReference type="SAM" id="Phobius"/>
    </source>
</evidence>
<evidence type="ECO:0000256" key="5">
    <source>
        <dbReference type="ARBA" id="ARBA00038359"/>
    </source>
</evidence>
<dbReference type="GO" id="GO:0016020">
    <property type="term" value="C:membrane"/>
    <property type="evidence" value="ECO:0007669"/>
    <property type="project" value="UniProtKB-SubCell"/>
</dbReference>
<evidence type="ECO:0000313" key="10">
    <source>
        <dbReference type="Proteomes" id="UP000016922"/>
    </source>
</evidence>
<dbReference type="EMBL" id="KE145368">
    <property type="protein sequence ID" value="EPE28839.1"/>
    <property type="molecule type" value="Genomic_DNA"/>
</dbReference>
<dbReference type="InterPro" id="IPR049326">
    <property type="entry name" value="Rhodopsin_dom_fungi"/>
</dbReference>
<evidence type="ECO:0000256" key="1">
    <source>
        <dbReference type="ARBA" id="ARBA00004141"/>
    </source>
</evidence>
<evidence type="ECO:0000259" key="8">
    <source>
        <dbReference type="Pfam" id="PF20684"/>
    </source>
</evidence>
<dbReference type="PANTHER" id="PTHR33048:SF134">
    <property type="entry name" value="INTEGRAL MEMBRANE PROTEIN"/>
    <property type="match status" value="1"/>
</dbReference>
<evidence type="ECO:0000256" key="4">
    <source>
        <dbReference type="ARBA" id="ARBA00023136"/>
    </source>
</evidence>
<evidence type="ECO:0000256" key="3">
    <source>
        <dbReference type="ARBA" id="ARBA00022989"/>
    </source>
</evidence>
<gene>
    <name evidence="9" type="ORF">GLAREA_09960</name>
</gene>
<accession>S3CV57</accession>
<dbReference type="KEGG" id="glz:GLAREA_09960"/>
<protein>
    <recommendedName>
        <fullName evidence="8">Rhodopsin domain-containing protein</fullName>
    </recommendedName>
</protein>
<feature type="transmembrane region" description="Helical" evidence="7">
    <location>
        <begin position="33"/>
        <end position="55"/>
    </location>
</feature>
<dbReference type="OMA" id="NAMVWSY"/>
<keyword evidence="10" id="KW-1185">Reference proteome</keyword>
<dbReference type="AlphaFoldDB" id="S3CV57"/>
<evidence type="ECO:0000256" key="2">
    <source>
        <dbReference type="ARBA" id="ARBA00022692"/>
    </source>
</evidence>
<feature type="transmembrane region" description="Helical" evidence="7">
    <location>
        <begin position="204"/>
        <end position="224"/>
    </location>
</feature>
<dbReference type="OrthoDB" id="5393606at2759"/>
<sequence length="368" mass="40575">MQPPRLLIFFSTLAFGLRIGARRLKKVPLKSDDYLSGLATLFTWAMAIVLIIGAARGTLGTHTLQNPNTGAVIVTWHEIDTSKLAGISQLLTIVALGVLKMSVVMLYRRIFIGQQFRMISLIVAIMIVAWTVSFLFATIFECGRDLGLLWKSLSTFKKNCGKYKYIQIGHAGSDVITDLIVLALPLPTIWTLRLSETRRFALSLIFLLGLLSTAAGAARLAIVGKDIYGTRTGSRDVRAVETNAMVWSYVEVGVGVVAACLPTLRPWLHRRTPESIVNSVRSKISLQSLGSRSKHGAHESVTETSKSDIELQEYEMLTPKRSNHELNSTVTADRIERVDDGNSILNIPGKIHVQHGVTVEAETISRRP</sequence>
<dbReference type="eggNOG" id="ENOG502SR1P">
    <property type="taxonomic scope" value="Eukaryota"/>
</dbReference>
<proteinExistence type="inferred from homology"/>
<comment type="subcellular location">
    <subcellularLocation>
        <location evidence="1">Membrane</location>
        <topology evidence="1">Multi-pass membrane protein</topology>
    </subcellularLocation>
</comment>
<keyword evidence="3 7" id="KW-1133">Transmembrane helix</keyword>
<comment type="similarity">
    <text evidence="5">Belongs to the SAT4 family.</text>
</comment>
<organism evidence="9 10">
    <name type="scientific">Glarea lozoyensis (strain ATCC 20868 / MF5171)</name>
    <dbReference type="NCBI Taxonomy" id="1116229"/>
    <lineage>
        <taxon>Eukaryota</taxon>
        <taxon>Fungi</taxon>
        <taxon>Dikarya</taxon>
        <taxon>Ascomycota</taxon>
        <taxon>Pezizomycotina</taxon>
        <taxon>Leotiomycetes</taxon>
        <taxon>Helotiales</taxon>
        <taxon>Helotiaceae</taxon>
        <taxon>Glarea</taxon>
    </lineage>
</organism>
<keyword evidence="4 7" id="KW-0472">Membrane</keyword>
<dbReference type="RefSeq" id="XP_008084747.1">
    <property type="nucleotide sequence ID" value="XM_008086556.1"/>
</dbReference>
<evidence type="ECO:0000256" key="6">
    <source>
        <dbReference type="SAM" id="MobiDB-lite"/>
    </source>
</evidence>
<keyword evidence="2 7" id="KW-0812">Transmembrane</keyword>